<gene>
    <name evidence="2" type="ORF">PFLmoz3_06191</name>
</gene>
<keyword evidence="1" id="KW-1133">Transmembrane helix</keyword>
<reference evidence="2 3" key="1">
    <citation type="submission" date="2015-05" db="EMBL/GenBank/DDBJ databases">
        <title>A genomic and transcriptomic approach to investigate the blue pigment phenotype in Pseudomonas fluorescens.</title>
        <authorList>
            <person name="Andreani N.A."/>
            <person name="Cardazzo B."/>
        </authorList>
    </citation>
    <scope>NUCLEOTIDE SEQUENCE [LARGE SCALE GENOMIC DNA]</scope>
    <source>
        <strain evidence="2 3">Ps_22</strain>
    </source>
</reference>
<keyword evidence="1" id="KW-0472">Membrane</keyword>
<name>A0A109KPP4_PSEFL</name>
<dbReference type="AlphaFoldDB" id="A0A109KPP4"/>
<dbReference type="PATRIC" id="fig|294.194.peg.6883"/>
<keyword evidence="1" id="KW-0812">Transmembrane</keyword>
<dbReference type="EMBL" id="LCYA01000289">
    <property type="protein sequence ID" value="KWV73071.1"/>
    <property type="molecule type" value="Genomic_DNA"/>
</dbReference>
<sequence length="104" mass="11956">MNEQIFVLTTQKKTTNHILHLLLCIPTFGLWLLVWGITMRSNDSHNRKIDRQISQIMDYKLQGQSDVETYQRVKSDDAASKSRSDQIFVATVIAVTIAAFFLLK</sequence>
<comment type="caution">
    <text evidence="2">The sequence shown here is derived from an EMBL/GenBank/DDBJ whole genome shotgun (WGS) entry which is preliminary data.</text>
</comment>
<evidence type="ECO:0000256" key="1">
    <source>
        <dbReference type="SAM" id="Phobius"/>
    </source>
</evidence>
<dbReference type="Proteomes" id="UP000061348">
    <property type="component" value="Unassembled WGS sequence"/>
</dbReference>
<evidence type="ECO:0000313" key="2">
    <source>
        <dbReference type="EMBL" id="KWV73071.1"/>
    </source>
</evidence>
<accession>A0A109KPP4</accession>
<organism evidence="2 3">
    <name type="scientific">Pseudomonas fluorescens</name>
    <dbReference type="NCBI Taxonomy" id="294"/>
    <lineage>
        <taxon>Bacteria</taxon>
        <taxon>Pseudomonadati</taxon>
        <taxon>Pseudomonadota</taxon>
        <taxon>Gammaproteobacteria</taxon>
        <taxon>Pseudomonadales</taxon>
        <taxon>Pseudomonadaceae</taxon>
        <taxon>Pseudomonas</taxon>
    </lineage>
</organism>
<proteinExistence type="predicted"/>
<protein>
    <submittedName>
        <fullName evidence="2">Uncharacterized protein</fullName>
    </submittedName>
</protein>
<dbReference type="RefSeq" id="WP_060765422.1">
    <property type="nucleotide sequence ID" value="NZ_LCYA01000289.1"/>
</dbReference>
<feature type="transmembrane region" description="Helical" evidence="1">
    <location>
        <begin position="87"/>
        <end position="103"/>
    </location>
</feature>
<feature type="transmembrane region" description="Helical" evidence="1">
    <location>
        <begin position="18"/>
        <end position="38"/>
    </location>
</feature>
<evidence type="ECO:0000313" key="3">
    <source>
        <dbReference type="Proteomes" id="UP000061348"/>
    </source>
</evidence>